<name>A0A7X0HEC8_9ACTN</name>
<protein>
    <recommendedName>
        <fullName evidence="1">non-specific serine/threonine protein kinase</fullName>
        <ecNumber evidence="1">2.7.11.1</ecNumber>
    </recommendedName>
</protein>
<dbReference type="Gene3D" id="3.30.200.20">
    <property type="entry name" value="Phosphorylase Kinase, domain 1"/>
    <property type="match status" value="1"/>
</dbReference>
<dbReference type="SUPFAM" id="SSF56112">
    <property type="entry name" value="Protein kinase-like (PK-like)"/>
    <property type="match status" value="1"/>
</dbReference>
<reference evidence="8 9" key="1">
    <citation type="submission" date="2020-08" db="EMBL/GenBank/DDBJ databases">
        <title>Genomic Encyclopedia of Type Strains, Phase IV (KMG-IV): sequencing the most valuable type-strain genomes for metagenomic binning, comparative biology and taxonomic classification.</title>
        <authorList>
            <person name="Goeker M."/>
        </authorList>
    </citation>
    <scope>NUCLEOTIDE SEQUENCE [LARGE SCALE GENOMIC DNA]</scope>
    <source>
        <strain evidence="8 9">DSM 40141</strain>
    </source>
</reference>
<dbReference type="Proteomes" id="UP000540423">
    <property type="component" value="Unassembled WGS sequence"/>
</dbReference>
<dbReference type="PANTHER" id="PTHR43671:SF13">
    <property type="entry name" value="SERINE_THREONINE-PROTEIN KINASE NEK2"/>
    <property type="match status" value="1"/>
</dbReference>
<feature type="compositionally biased region" description="Basic and acidic residues" evidence="6">
    <location>
        <begin position="426"/>
        <end position="457"/>
    </location>
</feature>
<dbReference type="InterPro" id="IPR050660">
    <property type="entry name" value="NEK_Ser/Thr_kinase"/>
</dbReference>
<comment type="caution">
    <text evidence="8">The sequence shown here is derived from an EMBL/GenBank/DDBJ whole genome shotgun (WGS) entry which is preliminary data.</text>
</comment>
<keyword evidence="8" id="KW-0723">Serine/threonine-protein kinase</keyword>
<sequence length="457" mass="47411">MASRCSTEVLGGRYRLDEPIGSGGAADVHRGLDLRLGRPVAVKVFRPDSGVDIEEESRREAVLLAHLHHPGLVSVYDAGQDKGHAFLVLELIEGSTLRSRIEQGALPVAETAALGADLAGALGHAHAAGVVHRDVKPSNILLDASGRPHLTDFGISRLLDTTSRTATGTLIGTAAYLSPEQVLGQRVGRAADIYALGLVILECLTGRPEYDGGPLEAAIARLHRAPALPGHLPEQLQRLLRDMTALDGHDRPDAHECADALAALTGSAAPEGATPDSGPPLRVTSLCAPAEPPRTADRTHPKPPGDAGRTSRRARAARARPLVAGAAALTAVLATALTLTDSPPVQKGQDAARTPVATPPATHRTPAGPPPGTAPVRSTRPSPTGPQPSAPAPVSMNKTVKAPSGSLNSPAAPPRRTASAPPASRPDSRKKEAKTAEKAEKAENKAERKEAKKAAKR</sequence>
<proteinExistence type="predicted"/>
<feature type="domain" description="Protein kinase" evidence="7">
    <location>
        <begin position="14"/>
        <end position="264"/>
    </location>
</feature>
<feature type="region of interest" description="Disordered" evidence="6">
    <location>
        <begin position="342"/>
        <end position="457"/>
    </location>
</feature>
<organism evidence="8 9">
    <name type="scientific">Streptomyces candidus</name>
    <dbReference type="NCBI Taxonomy" id="67283"/>
    <lineage>
        <taxon>Bacteria</taxon>
        <taxon>Bacillati</taxon>
        <taxon>Actinomycetota</taxon>
        <taxon>Actinomycetes</taxon>
        <taxon>Kitasatosporales</taxon>
        <taxon>Streptomycetaceae</taxon>
        <taxon>Streptomyces</taxon>
    </lineage>
</organism>
<accession>A0A7X0HEC8</accession>
<evidence type="ECO:0000313" key="8">
    <source>
        <dbReference type="EMBL" id="MBB6435993.1"/>
    </source>
</evidence>
<dbReference type="GO" id="GO:0005524">
    <property type="term" value="F:ATP binding"/>
    <property type="evidence" value="ECO:0007669"/>
    <property type="project" value="UniProtKB-KW"/>
</dbReference>
<dbReference type="InterPro" id="IPR011009">
    <property type="entry name" value="Kinase-like_dom_sf"/>
</dbReference>
<dbReference type="Pfam" id="PF00069">
    <property type="entry name" value="Pkinase"/>
    <property type="match status" value="1"/>
</dbReference>
<dbReference type="InterPro" id="IPR008271">
    <property type="entry name" value="Ser/Thr_kinase_AS"/>
</dbReference>
<evidence type="ECO:0000256" key="5">
    <source>
        <dbReference type="ARBA" id="ARBA00022840"/>
    </source>
</evidence>
<keyword evidence="4 8" id="KW-0418">Kinase</keyword>
<feature type="compositionally biased region" description="Low complexity" evidence="6">
    <location>
        <begin position="351"/>
        <end position="366"/>
    </location>
</feature>
<dbReference type="Gene3D" id="1.10.510.10">
    <property type="entry name" value="Transferase(Phosphotransferase) domain 1"/>
    <property type="match status" value="1"/>
</dbReference>
<keyword evidence="5" id="KW-0067">ATP-binding</keyword>
<dbReference type="PROSITE" id="PS50011">
    <property type="entry name" value="PROTEIN_KINASE_DOM"/>
    <property type="match status" value="1"/>
</dbReference>
<evidence type="ECO:0000256" key="6">
    <source>
        <dbReference type="SAM" id="MobiDB-lite"/>
    </source>
</evidence>
<evidence type="ECO:0000256" key="2">
    <source>
        <dbReference type="ARBA" id="ARBA00022679"/>
    </source>
</evidence>
<dbReference type="PROSITE" id="PS00108">
    <property type="entry name" value="PROTEIN_KINASE_ST"/>
    <property type="match status" value="1"/>
</dbReference>
<keyword evidence="3" id="KW-0547">Nucleotide-binding</keyword>
<dbReference type="InterPro" id="IPR000719">
    <property type="entry name" value="Prot_kinase_dom"/>
</dbReference>
<dbReference type="SMART" id="SM00220">
    <property type="entry name" value="S_TKc"/>
    <property type="match status" value="1"/>
</dbReference>
<evidence type="ECO:0000313" key="9">
    <source>
        <dbReference type="Proteomes" id="UP000540423"/>
    </source>
</evidence>
<evidence type="ECO:0000256" key="3">
    <source>
        <dbReference type="ARBA" id="ARBA00022741"/>
    </source>
</evidence>
<dbReference type="CDD" id="cd14014">
    <property type="entry name" value="STKc_PknB_like"/>
    <property type="match status" value="1"/>
</dbReference>
<dbReference type="EC" id="2.7.11.1" evidence="1"/>
<feature type="region of interest" description="Disordered" evidence="6">
    <location>
        <begin position="268"/>
        <end position="318"/>
    </location>
</feature>
<keyword evidence="2" id="KW-0808">Transferase</keyword>
<dbReference type="AlphaFoldDB" id="A0A7X0HEC8"/>
<evidence type="ECO:0000256" key="4">
    <source>
        <dbReference type="ARBA" id="ARBA00022777"/>
    </source>
</evidence>
<dbReference type="RefSeq" id="WP_229923394.1">
    <property type="nucleotide sequence ID" value="NZ_BNBN01000005.1"/>
</dbReference>
<evidence type="ECO:0000256" key="1">
    <source>
        <dbReference type="ARBA" id="ARBA00012513"/>
    </source>
</evidence>
<evidence type="ECO:0000259" key="7">
    <source>
        <dbReference type="PROSITE" id="PS50011"/>
    </source>
</evidence>
<dbReference type="EMBL" id="JACHEM010000005">
    <property type="protein sequence ID" value="MBB6435993.1"/>
    <property type="molecule type" value="Genomic_DNA"/>
</dbReference>
<keyword evidence="9" id="KW-1185">Reference proteome</keyword>
<dbReference type="GO" id="GO:0004674">
    <property type="term" value="F:protein serine/threonine kinase activity"/>
    <property type="evidence" value="ECO:0007669"/>
    <property type="project" value="UniProtKB-KW"/>
</dbReference>
<dbReference type="PANTHER" id="PTHR43671">
    <property type="entry name" value="SERINE/THREONINE-PROTEIN KINASE NEK"/>
    <property type="match status" value="1"/>
</dbReference>
<gene>
    <name evidence="8" type="ORF">HNQ79_002456</name>
</gene>